<dbReference type="InterPro" id="IPR008042">
    <property type="entry name" value="Retrotrans_Pao"/>
</dbReference>
<proteinExistence type="predicted"/>
<reference evidence="4" key="1">
    <citation type="submission" date="2017-02" db="UniProtKB">
        <authorList>
            <consortium name="WormBaseParasite"/>
        </authorList>
    </citation>
    <scope>IDENTIFICATION</scope>
</reference>
<dbReference type="AlphaFoldDB" id="A0A0N4UJL2"/>
<keyword evidence="3" id="KW-1185">Reference proteome</keyword>
<protein>
    <submittedName>
        <fullName evidence="1 4">Uncharacterized protein</fullName>
    </submittedName>
</protein>
<accession>A0A0N4UJL2</accession>
<dbReference type="Proteomes" id="UP000274756">
    <property type="component" value="Unassembled WGS sequence"/>
</dbReference>
<gene>
    <name evidence="1" type="ORF">DME_LOCUS2005</name>
</gene>
<evidence type="ECO:0000313" key="4">
    <source>
        <dbReference type="WBParaSite" id="DME_0000785401-mRNA-1"/>
    </source>
</evidence>
<reference evidence="1 3" key="2">
    <citation type="submission" date="2018-11" db="EMBL/GenBank/DDBJ databases">
        <authorList>
            <consortium name="Pathogen Informatics"/>
        </authorList>
    </citation>
    <scope>NUCLEOTIDE SEQUENCE [LARGE SCALE GENOMIC DNA]</scope>
</reference>
<sequence>MTSNELIKRNILQFVASQYDPLGFLVSIIVRFKLILWKKTWDQVISYEYQQVWESLINDKTTNYGVRNSDILEKRNASGHNVSFKHKGMKSMKKWKKIG</sequence>
<dbReference type="WBParaSite" id="DME_0000785401-mRNA-1">
    <property type="protein sequence ID" value="DME_0000785401-mRNA-1"/>
    <property type="gene ID" value="DME_0000785401"/>
</dbReference>
<evidence type="ECO:0000313" key="2">
    <source>
        <dbReference type="Proteomes" id="UP000038040"/>
    </source>
</evidence>
<organism evidence="2 4">
    <name type="scientific">Dracunculus medinensis</name>
    <name type="common">Guinea worm</name>
    <dbReference type="NCBI Taxonomy" id="318479"/>
    <lineage>
        <taxon>Eukaryota</taxon>
        <taxon>Metazoa</taxon>
        <taxon>Ecdysozoa</taxon>
        <taxon>Nematoda</taxon>
        <taxon>Chromadorea</taxon>
        <taxon>Rhabditida</taxon>
        <taxon>Spirurina</taxon>
        <taxon>Dracunculoidea</taxon>
        <taxon>Dracunculidae</taxon>
        <taxon>Dracunculus</taxon>
    </lineage>
</organism>
<dbReference type="EMBL" id="UYYG01000041">
    <property type="protein sequence ID" value="VDN52032.1"/>
    <property type="molecule type" value="Genomic_DNA"/>
</dbReference>
<dbReference type="OrthoDB" id="5920525at2759"/>
<dbReference type="Pfam" id="PF05380">
    <property type="entry name" value="Peptidase_A17"/>
    <property type="match status" value="1"/>
</dbReference>
<evidence type="ECO:0000313" key="3">
    <source>
        <dbReference type="Proteomes" id="UP000274756"/>
    </source>
</evidence>
<dbReference type="Proteomes" id="UP000038040">
    <property type="component" value="Unplaced"/>
</dbReference>
<name>A0A0N4UJL2_DRAME</name>
<evidence type="ECO:0000313" key="1">
    <source>
        <dbReference type="EMBL" id="VDN52032.1"/>
    </source>
</evidence>